<keyword evidence="3" id="KW-0408">Iron</keyword>
<keyword evidence="2" id="KW-0479">Metal-binding</keyword>
<keyword evidence="6" id="KW-0456">Lyase</keyword>
<dbReference type="InterPro" id="IPR007197">
    <property type="entry name" value="rSAM"/>
</dbReference>
<gene>
    <name evidence="6" type="ordered locus">PYCH_05300</name>
</gene>
<keyword evidence="6" id="KW-0670">Pyruvate</keyword>
<keyword evidence="1" id="KW-0949">S-adenosyl-L-methionine</keyword>
<dbReference type="Proteomes" id="UP000008386">
    <property type="component" value="Chromosome"/>
</dbReference>
<protein>
    <submittedName>
        <fullName evidence="6">Pyruvate formate lyase activating protein-like protein</fullName>
    </submittedName>
</protein>
<dbReference type="GO" id="GO:0046872">
    <property type="term" value="F:metal ion binding"/>
    <property type="evidence" value="ECO:0007669"/>
    <property type="project" value="UniProtKB-KW"/>
</dbReference>
<dbReference type="InterPro" id="IPR013785">
    <property type="entry name" value="Aldolase_TIM"/>
</dbReference>
<dbReference type="SFLD" id="SFLDS00029">
    <property type="entry name" value="Radical_SAM"/>
    <property type="match status" value="1"/>
</dbReference>
<dbReference type="eggNOG" id="arCOG00934">
    <property type="taxonomic scope" value="Archaea"/>
</dbReference>
<dbReference type="SUPFAM" id="SSF102114">
    <property type="entry name" value="Radical SAM enzymes"/>
    <property type="match status" value="1"/>
</dbReference>
<evidence type="ECO:0000256" key="1">
    <source>
        <dbReference type="ARBA" id="ARBA00022691"/>
    </source>
</evidence>
<evidence type="ECO:0000256" key="4">
    <source>
        <dbReference type="ARBA" id="ARBA00023014"/>
    </source>
</evidence>
<dbReference type="PROSITE" id="PS51918">
    <property type="entry name" value="RADICAL_SAM"/>
    <property type="match status" value="1"/>
</dbReference>
<evidence type="ECO:0000256" key="2">
    <source>
        <dbReference type="ARBA" id="ARBA00022723"/>
    </source>
</evidence>
<dbReference type="InterPro" id="IPR040085">
    <property type="entry name" value="MJ0674-like"/>
</dbReference>
<evidence type="ECO:0000313" key="7">
    <source>
        <dbReference type="Proteomes" id="UP000008386"/>
    </source>
</evidence>
<dbReference type="RefSeq" id="WP_013905277.1">
    <property type="nucleotide sequence ID" value="NC_015680.1"/>
</dbReference>
<dbReference type="PANTHER" id="PTHR43075:SF1">
    <property type="entry name" value="FORMATE LYASE ACTIVATING ENZYME, PUTATIVE (AFU_ORTHOLOGUE AFUA_2G15630)-RELATED"/>
    <property type="match status" value="1"/>
</dbReference>
<accession>F8AHT7</accession>
<dbReference type="OrthoDB" id="371936at2157"/>
<evidence type="ECO:0000259" key="5">
    <source>
        <dbReference type="PROSITE" id="PS51918"/>
    </source>
</evidence>
<dbReference type="InterPro" id="IPR058240">
    <property type="entry name" value="rSAM_sf"/>
</dbReference>
<dbReference type="STRING" id="529709.PYCH_05300"/>
<reference evidence="6 7" key="1">
    <citation type="journal article" date="2011" name="J. Bacteriol.">
        <title>Complete genome sequence of the obligate piezophilic hyperthermophilic archaeon Pyrococcus yayanosii CH1.</title>
        <authorList>
            <person name="Jun X."/>
            <person name="Lupeng L."/>
            <person name="Minjuan X."/>
            <person name="Oger P."/>
            <person name="Fengping W."/>
            <person name="Jebbar M."/>
            <person name="Xiang X."/>
        </authorList>
    </citation>
    <scope>NUCLEOTIDE SEQUENCE [LARGE SCALE GENOMIC DNA]</scope>
    <source>
        <strain evidence="7">CH1 / JCM 16557</strain>
    </source>
</reference>
<feature type="domain" description="Radical SAM core" evidence="5">
    <location>
        <begin position="114"/>
        <end position="335"/>
    </location>
</feature>
<evidence type="ECO:0000256" key="3">
    <source>
        <dbReference type="ARBA" id="ARBA00023004"/>
    </source>
</evidence>
<name>F8AHT7_PYRYC</name>
<dbReference type="PANTHER" id="PTHR43075">
    <property type="entry name" value="FORMATE LYASE ACTIVATING ENZYME, PUTATIVE (AFU_ORTHOLOGUE AFUA_2G15630)-RELATED"/>
    <property type="match status" value="1"/>
</dbReference>
<evidence type="ECO:0000313" key="6">
    <source>
        <dbReference type="EMBL" id="AEH24220.1"/>
    </source>
</evidence>
<dbReference type="GO" id="GO:0051536">
    <property type="term" value="F:iron-sulfur cluster binding"/>
    <property type="evidence" value="ECO:0007669"/>
    <property type="project" value="UniProtKB-KW"/>
</dbReference>
<keyword evidence="4" id="KW-0411">Iron-sulfur</keyword>
<dbReference type="AlphaFoldDB" id="F8AHT7"/>
<dbReference type="GeneID" id="10837106"/>
<dbReference type="HOGENOM" id="CLU_062674_0_1_2"/>
<dbReference type="SFLD" id="SFLDG01099">
    <property type="entry name" value="Uncharacterised_Radical_SAM_Su"/>
    <property type="match status" value="1"/>
</dbReference>
<dbReference type="GO" id="GO:0016829">
    <property type="term" value="F:lyase activity"/>
    <property type="evidence" value="ECO:0007669"/>
    <property type="project" value="UniProtKB-KW"/>
</dbReference>
<dbReference type="EMBL" id="CP002779">
    <property type="protein sequence ID" value="AEH24220.1"/>
    <property type="molecule type" value="Genomic_DNA"/>
</dbReference>
<dbReference type="CDD" id="cd01335">
    <property type="entry name" value="Radical_SAM"/>
    <property type="match status" value="1"/>
</dbReference>
<organism evidence="6 7">
    <name type="scientific">Pyrococcus yayanosii (strain CH1 / JCM 16557)</name>
    <dbReference type="NCBI Taxonomy" id="529709"/>
    <lineage>
        <taxon>Archaea</taxon>
        <taxon>Methanobacteriati</taxon>
        <taxon>Methanobacteriota</taxon>
        <taxon>Thermococci</taxon>
        <taxon>Thermococcales</taxon>
        <taxon>Thermococcaceae</taxon>
        <taxon>Pyrococcus</taxon>
    </lineage>
</organism>
<dbReference type="Gene3D" id="3.20.20.70">
    <property type="entry name" value="Aldolase class I"/>
    <property type="match status" value="1"/>
</dbReference>
<sequence length="340" mass="39254">MRELEKAKKALPKYFAILEGEDVPNFFLVRKVGVDFSPDAPLDDLWTKHGEGLDRLRENDLREGPKNLLDLKVAIAERILESCHLCEIKCGVNRKRDIGYCRVRESLVASDFLHLGEEPELVPSYTIFFSGCNFRCVFCQNWDISQFRVGVPYDPHIMARKIELAFAEGAKNVNFVGGEPTPNLPFILETLRHVRVPIPVIWNSNMYMSEAAMKLLDGIVDIYLGDFKWGNDECALKYSKAPRYWAVVTRNFLLAKGHFRAEFLIRHLVMPGHLECCTRPILEWVAENLGRDVRVNVMFQYRPEYKADEYPEINRLLWGEEMERAEMIVKELGLRNALVG</sequence>
<dbReference type="KEGG" id="pya:PYCH_05300"/>
<proteinExistence type="predicted"/>
<keyword evidence="7" id="KW-1185">Reference proteome</keyword>
<dbReference type="Pfam" id="PF04055">
    <property type="entry name" value="Radical_SAM"/>
    <property type="match status" value="1"/>
</dbReference>